<dbReference type="AlphaFoldDB" id="A0A6G6WCK6"/>
<keyword evidence="2" id="KW-1185">Reference proteome</keyword>
<gene>
    <name evidence="1" type="ORF">G5V58_09315</name>
</gene>
<accession>A0A6G6WCK6</accession>
<protein>
    <submittedName>
        <fullName evidence="1">Uncharacterized protein</fullName>
    </submittedName>
</protein>
<sequence length="233" mass="24700">MSRGLRSLAAVAVVVGVIALAFAWFNRDDVPDPAPPTESRPKVERDVQPFPADMPAEGMYVASDVAADGSVEVSTWIRAAQPVEQLSMTTTDPDLLPGSVESLDLVVRSMDGKMLAHRDTVGTNPQTIRLRQAATELYFSYTVDGAMDSASPTVPGRTLARVLAMDVDYDGSGGTVRRLVSGPGTVLNVACLDPSQDFDAVPLPCGQPTGDGDWVVDLTGAQRQDRLLASLEG</sequence>
<evidence type="ECO:0000313" key="1">
    <source>
        <dbReference type="EMBL" id="QIG42936.1"/>
    </source>
</evidence>
<dbReference type="RefSeq" id="WP_165231456.1">
    <property type="nucleotide sequence ID" value="NZ_CP049257.1"/>
</dbReference>
<proteinExistence type="predicted"/>
<evidence type="ECO:0000313" key="2">
    <source>
        <dbReference type="Proteomes" id="UP000502996"/>
    </source>
</evidence>
<reference evidence="1 2" key="1">
    <citation type="submission" date="2020-02" db="EMBL/GenBank/DDBJ databases">
        <title>Full genome sequence of Nocardioides sp. R-3366.</title>
        <authorList>
            <person name="Im W.-T."/>
        </authorList>
    </citation>
    <scope>NUCLEOTIDE SEQUENCE [LARGE SCALE GENOMIC DNA]</scope>
    <source>
        <strain evidence="1 2">R-3366</strain>
    </source>
</reference>
<dbReference type="Proteomes" id="UP000502996">
    <property type="component" value="Chromosome"/>
</dbReference>
<dbReference type="KEGG" id="nano:G5V58_09315"/>
<dbReference type="EMBL" id="CP049257">
    <property type="protein sequence ID" value="QIG42936.1"/>
    <property type="molecule type" value="Genomic_DNA"/>
</dbReference>
<name>A0A6G6WCK6_9ACTN</name>
<organism evidence="1 2">
    <name type="scientific">Nocardioides anomalus</name>
    <dbReference type="NCBI Taxonomy" id="2712223"/>
    <lineage>
        <taxon>Bacteria</taxon>
        <taxon>Bacillati</taxon>
        <taxon>Actinomycetota</taxon>
        <taxon>Actinomycetes</taxon>
        <taxon>Propionibacteriales</taxon>
        <taxon>Nocardioidaceae</taxon>
        <taxon>Nocardioides</taxon>
    </lineage>
</organism>